<evidence type="ECO:0000313" key="12">
    <source>
        <dbReference type="Proteomes" id="UP000011724"/>
    </source>
</evidence>
<dbReference type="InterPro" id="IPR034746">
    <property type="entry name" value="POTRA"/>
</dbReference>
<keyword evidence="5" id="KW-0677">Repeat</keyword>
<dbReference type="PATRIC" id="fig|879567.3.peg.206"/>
<feature type="chain" id="PRO_5004018909" description="Outer membrane protein assembly factor BamA" evidence="9">
    <location>
        <begin position="28"/>
        <end position="904"/>
    </location>
</feature>
<accession>M1WNA3</accession>
<dbReference type="KEGG" id="dpi:BN4_10199"/>
<evidence type="ECO:0000256" key="6">
    <source>
        <dbReference type="ARBA" id="ARBA00023136"/>
    </source>
</evidence>
<feature type="domain" description="POTRA" evidence="10">
    <location>
        <begin position="166"/>
        <end position="237"/>
    </location>
</feature>
<keyword evidence="7" id="KW-0998">Cell outer membrane</keyword>
<sequence>MHTSRFRSILSGVVFAFVLTVAVAGHAAENVAQDVKIAVLPFTINAGEDLSYLRESLPELLADRLREAGFEVIDTSKVAALVEESGLISFNTNDARKLALQAGAGFSVYGTLNQIGDDLTLDARLVDSYEQKPGKKITVKEQGLINLLPAVDGLVDRMKMDLLRLDIIAEVDVEGTKVLDKDVVLMRLTLQKGDMLTAKAVNTALKNIYDLGYFDDVEVKVDTVPDGKKVLFVVEEKPRIQALGVRGADAIDSEDIIEAVSTKKGGVVNPKVLADDIRVIREMYRKEGYYKANVTHEIETAGTGVARLTYIIDEGPKLYIQNVLIDGAKQLDPDDIKKVLALSERGMFSWISNSGVLKEELLNRDAAAIQAYYKSRGFIDVKVGQPEVEIKEDGIDVIYQVWEGDRYKMRNILFKGDLIDDEAVLAGQTKVGSVKEGDGYFDQSLLKSDVDALTNYYNNYGYAYADVQVNLKDDPETKTVDVVYSITKHQRVHIRRVLLEGNTVTRDNVILREMRLADGDMFSGDDLRRSHELLNRLGYFEKVDIAPLPTGDPEEMDLVVKVKDKPTGNIGGGVGYSTYDSVYLGANISEANLFGKGYSASLNGGFSSSKTVFTLNFTNPHLDDTDIGLGIEAHRKDEDYDDYDKTSTGMTTTFTYPIGEYSKFSWDYTADYYVLDEISDDASDTVKDDAGSHFLSQIGLTVGRDTRDSYRFTTTGTKVGFGVRFGGGPLGGTDDFVKYTGSHEWWTPALEKVVFHSKVWAGFLHKNFGGSSIPAAERFELGGVGSIRGYSNYDITPLDSDESSEGGTKAFYINLELKRLLSKEYGINSLLFFDAGNSWKEDEMIFSSPMREGTKPSLGLYKSVGAGLSWYSPMGPIGVVYGYGLDRLGTSGRHKVELLMGQQF</sequence>
<protein>
    <recommendedName>
        <fullName evidence="8">Outer membrane protein assembly factor BamA</fullName>
    </recommendedName>
</protein>
<feature type="domain" description="POTRA" evidence="10">
    <location>
        <begin position="492"/>
        <end position="565"/>
    </location>
</feature>
<dbReference type="InterPro" id="IPR010827">
    <property type="entry name" value="BamA/TamA_POTRA"/>
</dbReference>
<dbReference type="AlphaFoldDB" id="M1WNA3"/>
<keyword evidence="4 9" id="KW-0732">Signal</keyword>
<reference evidence="12" key="2">
    <citation type="journal article" date="2013" name="Stand. Genomic Sci.">
        <title>Complete genome sequence of Desulfocapsa sulfexigens, a marine deltaproteobacterium specialized in disproportionating inorganic sulfur compounds.</title>
        <authorList>
            <person name="Finster K.W."/>
            <person name="Kjeldsen K.U."/>
            <person name="Kube M."/>
            <person name="Reinhardt R."/>
            <person name="Mussmann M."/>
            <person name="Amann R."/>
            <person name="Schreiber L."/>
        </authorList>
    </citation>
    <scope>NUCLEOTIDE SEQUENCE [LARGE SCALE GENOMIC DNA]</scope>
    <source>
        <strain evidence="12">DSM 10523 / SB164P1</strain>
    </source>
</reference>
<dbReference type="PANTHER" id="PTHR12815:SF47">
    <property type="entry name" value="TRANSLOCATION AND ASSEMBLY MODULE SUBUNIT TAMA"/>
    <property type="match status" value="1"/>
</dbReference>
<keyword evidence="2" id="KW-1134">Transmembrane beta strand</keyword>
<evidence type="ECO:0000256" key="9">
    <source>
        <dbReference type="SAM" id="SignalP"/>
    </source>
</evidence>
<dbReference type="Pfam" id="PF07244">
    <property type="entry name" value="POTRA"/>
    <property type="match status" value="5"/>
</dbReference>
<evidence type="ECO:0000313" key="11">
    <source>
        <dbReference type="EMBL" id="CCH47439.1"/>
    </source>
</evidence>
<dbReference type="GO" id="GO:0009279">
    <property type="term" value="C:cell outer membrane"/>
    <property type="evidence" value="ECO:0007669"/>
    <property type="project" value="UniProtKB-UniRule"/>
</dbReference>
<dbReference type="Gene3D" id="3.10.20.310">
    <property type="entry name" value="membrane protein fhac"/>
    <property type="match status" value="5"/>
</dbReference>
<dbReference type="Gene3D" id="3.40.50.10610">
    <property type="entry name" value="ABC-type transport auxiliary lipoprotein component"/>
    <property type="match status" value="1"/>
</dbReference>
<evidence type="ECO:0000256" key="4">
    <source>
        <dbReference type="ARBA" id="ARBA00022729"/>
    </source>
</evidence>
<dbReference type="InterPro" id="IPR039910">
    <property type="entry name" value="D15-like"/>
</dbReference>
<dbReference type="GO" id="GO:0071709">
    <property type="term" value="P:membrane assembly"/>
    <property type="evidence" value="ECO:0007669"/>
    <property type="project" value="InterPro"/>
</dbReference>
<dbReference type="Proteomes" id="UP000011724">
    <property type="component" value="Chromosome"/>
</dbReference>
<dbReference type="PROSITE" id="PS51779">
    <property type="entry name" value="POTRA"/>
    <property type="match status" value="4"/>
</dbReference>
<evidence type="ECO:0000256" key="2">
    <source>
        <dbReference type="ARBA" id="ARBA00022452"/>
    </source>
</evidence>
<dbReference type="OrthoDB" id="9803054at2"/>
<dbReference type="BioCyc" id="DPIE1322246:BN4_RS01050-MONOMER"/>
<keyword evidence="6" id="KW-0472">Membrane</keyword>
<dbReference type="NCBIfam" id="TIGR03303">
    <property type="entry name" value="OM_YaeT"/>
    <property type="match status" value="1"/>
</dbReference>
<organism evidence="11 12">
    <name type="scientific">Pseudodesulfovibrio piezophilus (strain DSM 21447 / JCM 15486 / C1TLV30)</name>
    <name type="common">Desulfovibrio piezophilus</name>
    <dbReference type="NCBI Taxonomy" id="1322246"/>
    <lineage>
        <taxon>Bacteria</taxon>
        <taxon>Pseudomonadati</taxon>
        <taxon>Thermodesulfobacteriota</taxon>
        <taxon>Desulfovibrionia</taxon>
        <taxon>Desulfovibrionales</taxon>
        <taxon>Desulfovibrionaceae</taxon>
    </lineage>
</organism>
<dbReference type="STRING" id="1322246.BN4_10199"/>
<feature type="domain" description="POTRA" evidence="10">
    <location>
        <begin position="238"/>
        <end position="315"/>
    </location>
</feature>
<dbReference type="PIRSF" id="PIRSF006076">
    <property type="entry name" value="OM_assembly_OMP85"/>
    <property type="match status" value="1"/>
</dbReference>
<dbReference type="Gene3D" id="2.40.160.50">
    <property type="entry name" value="membrane protein fhac: a member of the omp85/tpsb transporter family"/>
    <property type="match status" value="1"/>
</dbReference>
<evidence type="ECO:0000259" key="10">
    <source>
        <dbReference type="PROSITE" id="PS51779"/>
    </source>
</evidence>
<proteinExistence type="predicted"/>
<dbReference type="EMBL" id="FO203427">
    <property type="protein sequence ID" value="CCH47439.1"/>
    <property type="molecule type" value="Genomic_DNA"/>
</dbReference>
<evidence type="ECO:0000256" key="1">
    <source>
        <dbReference type="ARBA" id="ARBA00004370"/>
    </source>
</evidence>
<evidence type="ECO:0000256" key="7">
    <source>
        <dbReference type="ARBA" id="ARBA00023237"/>
    </source>
</evidence>
<comment type="subcellular location">
    <subcellularLocation>
        <location evidence="1">Membrane</location>
    </subcellularLocation>
</comment>
<dbReference type="Pfam" id="PF01103">
    <property type="entry name" value="Omp85"/>
    <property type="match status" value="1"/>
</dbReference>
<dbReference type="PANTHER" id="PTHR12815">
    <property type="entry name" value="SORTING AND ASSEMBLY MACHINERY SAMM50 PROTEIN FAMILY MEMBER"/>
    <property type="match status" value="1"/>
</dbReference>
<keyword evidence="12" id="KW-1185">Reference proteome</keyword>
<dbReference type="InterPro" id="IPR023707">
    <property type="entry name" value="OM_assembly_BamA"/>
</dbReference>
<dbReference type="HOGENOM" id="CLU_007664_1_1_7"/>
<feature type="domain" description="POTRA" evidence="10">
    <location>
        <begin position="318"/>
        <end position="404"/>
    </location>
</feature>
<evidence type="ECO:0000256" key="3">
    <source>
        <dbReference type="ARBA" id="ARBA00022692"/>
    </source>
</evidence>
<evidence type="ECO:0000256" key="5">
    <source>
        <dbReference type="ARBA" id="ARBA00022737"/>
    </source>
</evidence>
<feature type="signal peptide" evidence="9">
    <location>
        <begin position="1"/>
        <end position="27"/>
    </location>
</feature>
<reference evidence="11 12" key="1">
    <citation type="journal article" date="2013" name="PLoS ONE">
        <title>The first genomic and proteomic characterization of a deep-sea sulfate reducer: insights into the piezophilic lifestyle of Desulfovibrio piezophilus.</title>
        <authorList>
            <person name="Pradel N."/>
            <person name="Ji B."/>
            <person name="Gimenez G."/>
            <person name="Talla E."/>
            <person name="Lenoble P."/>
            <person name="Garel M."/>
            <person name="Tamburini C."/>
            <person name="Fourquet P."/>
            <person name="Lebrun R."/>
            <person name="Bertin P."/>
            <person name="Denis Y."/>
            <person name="Pophillat M."/>
            <person name="Barbe V."/>
            <person name="Ollivier B."/>
            <person name="Dolla A."/>
        </authorList>
    </citation>
    <scope>NUCLEOTIDE SEQUENCE [LARGE SCALE GENOMIC DNA]</scope>
    <source>
        <strain evidence="12">DSM 10523 / SB164P1</strain>
    </source>
</reference>
<evidence type="ECO:0000256" key="8">
    <source>
        <dbReference type="NCBIfam" id="TIGR03303"/>
    </source>
</evidence>
<dbReference type="eggNOG" id="COG4775">
    <property type="taxonomic scope" value="Bacteria"/>
</dbReference>
<keyword evidence="3" id="KW-0812">Transmembrane</keyword>
<name>M1WNA3_PSEP2</name>
<gene>
    <name evidence="11" type="ordered locus">BN4_10199</name>
</gene>
<dbReference type="InterPro" id="IPR000184">
    <property type="entry name" value="Bac_surfAg_D15"/>
</dbReference>